<feature type="signal peptide" evidence="1">
    <location>
        <begin position="1"/>
        <end position="23"/>
    </location>
</feature>
<protein>
    <recommendedName>
        <fullName evidence="4">Copper amine oxidase</fullName>
    </recommendedName>
</protein>
<dbReference type="Proteomes" id="UP000659344">
    <property type="component" value="Unassembled WGS sequence"/>
</dbReference>
<accession>A0ABQ1YHA3</accession>
<keyword evidence="1" id="KW-0732">Signal</keyword>
<evidence type="ECO:0008006" key="4">
    <source>
        <dbReference type="Google" id="ProtNLM"/>
    </source>
</evidence>
<dbReference type="RefSeq" id="WP_188539450.1">
    <property type="nucleotide sequence ID" value="NZ_BMFT01000001.1"/>
</dbReference>
<sequence>MKWRRVGLLVFAFSLMGGSLLFADAATQKVKFLLNGSEVEDGGYVVDGKAYVAVRELQGIVEYNDTSKKVSYYKPNVHMFLFTSSDDKVFGDIEKTGKLKFYAFSQIDNLKTDISSVRISITAPDGTSKVIQTGDIKDQRDNFWFRTEDFTYDFKSAGKYTIGFYMKPSSGGEYVLVSEKGVNVLK</sequence>
<evidence type="ECO:0000313" key="3">
    <source>
        <dbReference type="Proteomes" id="UP000659344"/>
    </source>
</evidence>
<evidence type="ECO:0000313" key="2">
    <source>
        <dbReference type="EMBL" id="GGH25963.1"/>
    </source>
</evidence>
<dbReference type="EMBL" id="BMFT01000001">
    <property type="protein sequence ID" value="GGH25963.1"/>
    <property type="molecule type" value="Genomic_DNA"/>
</dbReference>
<evidence type="ECO:0000256" key="1">
    <source>
        <dbReference type="SAM" id="SignalP"/>
    </source>
</evidence>
<keyword evidence="3" id="KW-1185">Reference proteome</keyword>
<reference evidence="3" key="1">
    <citation type="journal article" date="2019" name="Int. J. Syst. Evol. Microbiol.">
        <title>The Global Catalogue of Microorganisms (GCM) 10K type strain sequencing project: providing services to taxonomists for standard genome sequencing and annotation.</title>
        <authorList>
            <consortium name="The Broad Institute Genomics Platform"/>
            <consortium name="The Broad Institute Genome Sequencing Center for Infectious Disease"/>
            <person name="Wu L."/>
            <person name="Ma J."/>
        </authorList>
    </citation>
    <scope>NUCLEOTIDE SEQUENCE [LARGE SCALE GENOMIC DNA]</scope>
    <source>
        <strain evidence="3">CGMCC 1.12769</strain>
    </source>
</reference>
<organism evidence="2 3">
    <name type="scientific">Paenibacillus segetis</name>
    <dbReference type="NCBI Taxonomy" id="1325360"/>
    <lineage>
        <taxon>Bacteria</taxon>
        <taxon>Bacillati</taxon>
        <taxon>Bacillota</taxon>
        <taxon>Bacilli</taxon>
        <taxon>Bacillales</taxon>
        <taxon>Paenibacillaceae</taxon>
        <taxon>Paenibacillus</taxon>
    </lineage>
</organism>
<feature type="chain" id="PRO_5047008721" description="Copper amine oxidase" evidence="1">
    <location>
        <begin position="24"/>
        <end position="186"/>
    </location>
</feature>
<proteinExistence type="predicted"/>
<gene>
    <name evidence="2" type="ORF">GCM10008013_26540</name>
</gene>
<comment type="caution">
    <text evidence="2">The sequence shown here is derived from an EMBL/GenBank/DDBJ whole genome shotgun (WGS) entry which is preliminary data.</text>
</comment>
<name>A0ABQ1YHA3_9BACL</name>